<dbReference type="NCBIfam" id="NF040941">
    <property type="entry name" value="GGGWT_bact"/>
    <property type="match status" value="1"/>
</dbReference>
<dbReference type="FunFam" id="2.60.40.10:FF:000609">
    <property type="entry name" value="Tenascin R"/>
    <property type="match status" value="1"/>
</dbReference>
<dbReference type="SUPFAM" id="SSF49265">
    <property type="entry name" value="Fibronectin type III"/>
    <property type="match status" value="5"/>
</dbReference>
<dbReference type="PANTHER" id="PTHR46708:SF13">
    <property type="entry name" value="TENASCIN-R"/>
    <property type="match status" value="1"/>
</dbReference>
<organism evidence="12 13">
    <name type="scientific">Zalophus californianus</name>
    <name type="common">California sealion</name>
    <dbReference type="NCBI Taxonomy" id="9704"/>
    <lineage>
        <taxon>Eukaryota</taxon>
        <taxon>Metazoa</taxon>
        <taxon>Chordata</taxon>
        <taxon>Craniata</taxon>
        <taxon>Vertebrata</taxon>
        <taxon>Euteleostomi</taxon>
        <taxon>Mammalia</taxon>
        <taxon>Eutheria</taxon>
        <taxon>Laurasiatheria</taxon>
        <taxon>Carnivora</taxon>
        <taxon>Caniformia</taxon>
        <taxon>Pinnipedia</taxon>
        <taxon>Otariidae</taxon>
        <taxon>Zalophus</taxon>
    </lineage>
</organism>
<dbReference type="SUPFAM" id="SSF56496">
    <property type="entry name" value="Fibrinogen C-terminal domain-like"/>
    <property type="match status" value="1"/>
</dbReference>
<evidence type="ECO:0000256" key="4">
    <source>
        <dbReference type="ARBA" id="ARBA00022553"/>
    </source>
</evidence>
<feature type="domain" description="Fibronectin type-III" evidence="10">
    <location>
        <begin position="623"/>
        <end position="709"/>
    </location>
</feature>
<evidence type="ECO:0000256" key="8">
    <source>
        <dbReference type="ARBA" id="ARBA00023157"/>
    </source>
</evidence>
<keyword evidence="4" id="KW-0597">Phosphoprotein</keyword>
<dbReference type="InterPro" id="IPR036116">
    <property type="entry name" value="FN3_sf"/>
</dbReference>
<keyword evidence="5" id="KW-0732">Signal</keyword>
<keyword evidence="9" id="KW-0325">Glycoprotein</keyword>
<keyword evidence="8" id="KW-1015">Disulfide bond</keyword>
<keyword evidence="12" id="KW-1185">Reference proteome</keyword>
<dbReference type="Gene3D" id="2.60.40.10">
    <property type="entry name" value="Immunoglobulins"/>
    <property type="match status" value="9"/>
</dbReference>
<dbReference type="SMART" id="SM00060">
    <property type="entry name" value="FN3"/>
    <property type="match status" value="8"/>
</dbReference>
<dbReference type="SMART" id="SM00186">
    <property type="entry name" value="FBG"/>
    <property type="match status" value="1"/>
</dbReference>
<dbReference type="Pfam" id="PF00147">
    <property type="entry name" value="Fibrinogen_C"/>
    <property type="match status" value="1"/>
</dbReference>
<dbReference type="PANTHER" id="PTHR46708">
    <property type="entry name" value="TENASCIN"/>
    <property type="match status" value="1"/>
</dbReference>
<dbReference type="Gene3D" id="3.90.215.10">
    <property type="entry name" value="Gamma Fibrinogen, chain A, domain 1"/>
    <property type="match status" value="1"/>
</dbReference>
<feature type="domain" description="Fibronectin type-III" evidence="10">
    <location>
        <begin position="263"/>
        <end position="354"/>
    </location>
</feature>
<keyword evidence="3" id="KW-0245">EGF-like domain</keyword>
<evidence type="ECO:0000313" key="12">
    <source>
        <dbReference type="Proteomes" id="UP000515165"/>
    </source>
</evidence>
<dbReference type="Proteomes" id="UP000515165">
    <property type="component" value="Chromosome 10"/>
</dbReference>
<dbReference type="GeneID" id="113933192"/>
<dbReference type="PROSITE" id="PS50853">
    <property type="entry name" value="FN3"/>
    <property type="match status" value="8"/>
</dbReference>
<dbReference type="FunFam" id="2.60.40.10:FF:000207">
    <property type="entry name" value="Tenascin C"/>
    <property type="match status" value="1"/>
</dbReference>
<evidence type="ECO:0000256" key="2">
    <source>
        <dbReference type="ARBA" id="ARBA00022530"/>
    </source>
</evidence>
<dbReference type="PROSITE" id="PS51406">
    <property type="entry name" value="FIBRINOGEN_C_2"/>
    <property type="match status" value="1"/>
</dbReference>
<dbReference type="InterPro" id="IPR002181">
    <property type="entry name" value="Fibrinogen_a/b/g_C_dom"/>
</dbReference>
<evidence type="ECO:0000256" key="3">
    <source>
        <dbReference type="ARBA" id="ARBA00022536"/>
    </source>
</evidence>
<feature type="domain" description="Fibrinogen C-terminal" evidence="11">
    <location>
        <begin position="796"/>
        <end position="1011"/>
    </location>
</feature>
<evidence type="ECO:0000313" key="13">
    <source>
        <dbReference type="RefSeq" id="XP_027468865.1"/>
    </source>
</evidence>
<dbReference type="FunFam" id="2.60.40.10:FF:000691">
    <property type="entry name" value="Tenascin R"/>
    <property type="match status" value="1"/>
</dbReference>
<gene>
    <name evidence="13" type="primary">TNR</name>
</gene>
<feature type="domain" description="Fibronectin type-III" evidence="10">
    <location>
        <begin position="174"/>
        <end position="262"/>
    </location>
</feature>
<sequence>MPAAGEDTARKGSASVKTATRALTARQPTALGGLQLQQRVPGDWSGVTITELEPGLTYNISVYAVISNILSLPITAKVATHLSTPQGLHFKTITETTVEVQWEPFSFSFDGWEISFIPKNNEGGVIAQLPSDVTSFNQTGLKPGEEYIVNVVALKEQARSPPTSASVSTVIDGPTQILVRDVSDTVAFVEWTPPRAKVDFILLKYGLVGGEGGKTTFRLQPPLSQYSVQALRPGSRYEVWVSAVRGTNESQSTTTQFTTEIDAPKNLRVGSHTATSLDLEWDNSEAEVQEYKVVYSTLAGEQYHELLVPKSIGPTTRATLTDLVPGTEYGVGISAVMNSQQSVPATMNARTELDSPRDLMVTASSETSISLIWTKASGPIDHYRITFTPSSGIASEVTVPKDRTSYTLTDLEPGAEYIISITAERGRQQSFESTVDAFTGFRPISHLHFSHVTSSSVNITWSDPSPPADRLILNYSPRDEEEEMTEVSLDATKRHTVLMGLQPATEYIVNLVAVHGTVTSEPIVGSITTGIDPPKDITISNVTKDSVMVSWSPPVASFDYYRVSYRPTQVGRLDSSVVPNTVTEFTITKLYPATEYEISLNSVRGREESERICTLIHTAMDNPVDLTATNITPTEALLQWKAPVGEVENYVIILTHFAVAGETILVDGGSEEFQLVGLLPSTHYTINMYATSGPLTSGTISTNFSTLLDPPANLTASEVTRQSALISWQPPRAEIENYILTYKSTDGSRKELIVDAEDTWIRLEGLSESTDYTVLLQAAQDTSRSSLTSATFTTGGRVFPHPQDCAQHLMNGDTLSGVYTIFLNGELSQKLQVYCDMTTDGGGWIVFQRRQNGQTDFFRKWAEYRVGFGNLEDEFWLGLDNIHRITSQGRYELRVDMRDGQEAAFASYDKFSVEDGRNLYKLRLGGYNGTAGDSLSYHQGRPFSTEDRDNDVAVTNCALSYKGAWWYKNCHRTNLNGKYGESRHSQGINWYHWKGHEFSIPFVEMKMRPYNHHLTAGRKRRSLQF</sequence>
<evidence type="ECO:0000259" key="10">
    <source>
        <dbReference type="PROSITE" id="PS50853"/>
    </source>
</evidence>
<evidence type="ECO:0000256" key="5">
    <source>
        <dbReference type="ARBA" id="ARBA00022729"/>
    </source>
</evidence>
<keyword evidence="2" id="KW-0272">Extracellular matrix</keyword>
<feature type="domain" description="Fibronectin type-III" evidence="10">
    <location>
        <begin position="445"/>
        <end position="532"/>
    </location>
</feature>
<dbReference type="InterPro" id="IPR014716">
    <property type="entry name" value="Fibrinogen_a/b/g_C_1"/>
</dbReference>
<dbReference type="InterPro" id="IPR036056">
    <property type="entry name" value="Fibrinogen-like_C"/>
</dbReference>
<accession>A0A6J2EIS3</accession>
<feature type="domain" description="Fibronectin type-III" evidence="10">
    <location>
        <begin position="533"/>
        <end position="622"/>
    </location>
</feature>
<dbReference type="FunFam" id="2.60.40.10:FF:000099">
    <property type="entry name" value="Fibronectin 1"/>
    <property type="match status" value="2"/>
</dbReference>
<keyword evidence="6" id="KW-0677">Repeat</keyword>
<protein>
    <submittedName>
        <fullName evidence="13">Tenascin-R isoform X3</fullName>
    </submittedName>
</protein>
<dbReference type="InterPro" id="IPR003961">
    <property type="entry name" value="FN3_dom"/>
</dbReference>
<keyword evidence="2" id="KW-0964">Secreted</keyword>
<keyword evidence="7" id="KW-0654">Proteoglycan</keyword>
<feature type="domain" description="Fibronectin type-III" evidence="10">
    <location>
        <begin position="355"/>
        <end position="444"/>
    </location>
</feature>
<dbReference type="FunFam" id="2.60.40.10:FF:001249">
    <property type="entry name" value="Tenascin R"/>
    <property type="match status" value="1"/>
</dbReference>
<name>A0A6J2EIS3_ZALCA</name>
<evidence type="ECO:0000256" key="6">
    <source>
        <dbReference type="ARBA" id="ARBA00022737"/>
    </source>
</evidence>
<comment type="subcellular location">
    <subcellularLocation>
        <location evidence="1">Secreted</location>
        <location evidence="1">Extracellular space</location>
        <location evidence="1">Extracellular matrix</location>
    </subcellularLocation>
</comment>
<evidence type="ECO:0000259" key="11">
    <source>
        <dbReference type="PROSITE" id="PS51406"/>
    </source>
</evidence>
<evidence type="ECO:0000256" key="7">
    <source>
        <dbReference type="ARBA" id="ARBA00022974"/>
    </source>
</evidence>
<dbReference type="FunFam" id="3.90.215.10:FF:000001">
    <property type="entry name" value="Tenascin isoform 1"/>
    <property type="match status" value="1"/>
</dbReference>
<dbReference type="CDD" id="cd00087">
    <property type="entry name" value="FReD"/>
    <property type="match status" value="1"/>
</dbReference>
<dbReference type="CDD" id="cd00063">
    <property type="entry name" value="FN3"/>
    <property type="match status" value="8"/>
</dbReference>
<dbReference type="InterPro" id="IPR013783">
    <property type="entry name" value="Ig-like_fold"/>
</dbReference>
<feature type="domain" description="Fibronectin type-III" evidence="10">
    <location>
        <begin position="710"/>
        <end position="797"/>
    </location>
</feature>
<dbReference type="FunFam" id="2.60.40.10:FF:000682">
    <property type="entry name" value="Tenascin R"/>
    <property type="match status" value="1"/>
</dbReference>
<feature type="domain" description="Fibronectin type-III" evidence="10">
    <location>
        <begin position="84"/>
        <end position="173"/>
    </location>
</feature>
<reference evidence="13" key="1">
    <citation type="submission" date="2025-08" db="UniProtKB">
        <authorList>
            <consortium name="RefSeq"/>
        </authorList>
    </citation>
    <scope>IDENTIFICATION</scope>
    <source>
        <tissue evidence="13">Blood</tissue>
    </source>
</reference>
<dbReference type="AlphaFoldDB" id="A0A6J2EIS3"/>
<dbReference type="CTD" id="7143"/>
<evidence type="ECO:0000256" key="1">
    <source>
        <dbReference type="ARBA" id="ARBA00004498"/>
    </source>
</evidence>
<dbReference type="RefSeq" id="XP_027468865.1">
    <property type="nucleotide sequence ID" value="XM_027613064.2"/>
</dbReference>
<proteinExistence type="predicted"/>
<evidence type="ECO:0000256" key="9">
    <source>
        <dbReference type="ARBA" id="ARBA00023180"/>
    </source>
</evidence>
<dbReference type="InterPro" id="IPR050991">
    <property type="entry name" value="ECM_Regulatory_Proteins"/>
</dbReference>
<dbReference type="Pfam" id="PF00041">
    <property type="entry name" value="fn3"/>
    <property type="match status" value="8"/>
</dbReference>
<dbReference type="FunFam" id="2.60.40.10:FF:000201">
    <property type="entry name" value="Tenascin C"/>
    <property type="match status" value="1"/>
</dbReference>